<dbReference type="Proteomes" id="UP000659388">
    <property type="component" value="Unassembled WGS sequence"/>
</dbReference>
<protein>
    <submittedName>
        <fullName evidence="2">Peptidoglycan DD-metalloendopeptidase family protein</fullName>
    </submittedName>
</protein>
<dbReference type="EMBL" id="JAESIY010000003">
    <property type="protein sequence ID" value="MBL3655745.1"/>
    <property type="molecule type" value="Genomic_DNA"/>
</dbReference>
<evidence type="ECO:0000313" key="3">
    <source>
        <dbReference type="Proteomes" id="UP000659388"/>
    </source>
</evidence>
<dbReference type="SUPFAM" id="SSF51261">
    <property type="entry name" value="Duplicated hybrid motif"/>
    <property type="match status" value="1"/>
</dbReference>
<comment type="caution">
    <text evidence="2">The sequence shown here is derived from an EMBL/GenBank/DDBJ whole genome shotgun (WGS) entry which is preliminary data.</text>
</comment>
<dbReference type="Pfam" id="PF01551">
    <property type="entry name" value="Peptidase_M23"/>
    <property type="match status" value="1"/>
</dbReference>
<dbReference type="AlphaFoldDB" id="A0A937F4S3"/>
<evidence type="ECO:0000313" key="2">
    <source>
        <dbReference type="EMBL" id="MBL3655745.1"/>
    </source>
</evidence>
<dbReference type="InterPro" id="IPR011055">
    <property type="entry name" value="Dup_hybrid_motif"/>
</dbReference>
<dbReference type="InterPro" id="IPR050570">
    <property type="entry name" value="Cell_wall_metabolism_enzyme"/>
</dbReference>
<dbReference type="PANTHER" id="PTHR21666">
    <property type="entry name" value="PEPTIDASE-RELATED"/>
    <property type="match status" value="1"/>
</dbReference>
<keyword evidence="3" id="KW-1185">Reference proteome</keyword>
<feature type="domain" description="M23ase beta-sheet core" evidence="1">
    <location>
        <begin position="92"/>
        <end position="194"/>
    </location>
</feature>
<reference evidence="2" key="1">
    <citation type="submission" date="2021-01" db="EMBL/GenBank/DDBJ databases">
        <title>Fulvivirga kasyanovii gen. nov., sp nov., a novel member of the phylum Bacteroidetes isolated from seawater in a mussel farm.</title>
        <authorList>
            <person name="Zhao L.-H."/>
            <person name="Wang Z.-J."/>
        </authorList>
    </citation>
    <scope>NUCLEOTIDE SEQUENCE</scope>
    <source>
        <strain evidence="2">2943</strain>
    </source>
</reference>
<organism evidence="2 3">
    <name type="scientific">Fulvivirga sediminis</name>
    <dbReference type="NCBI Taxonomy" id="2803949"/>
    <lineage>
        <taxon>Bacteria</taxon>
        <taxon>Pseudomonadati</taxon>
        <taxon>Bacteroidota</taxon>
        <taxon>Cytophagia</taxon>
        <taxon>Cytophagales</taxon>
        <taxon>Fulvivirgaceae</taxon>
        <taxon>Fulvivirga</taxon>
    </lineage>
</organism>
<name>A0A937F4S3_9BACT</name>
<sequence>MKNLESILSKHNKDFSAVMPYDVNQENVWLIDLSDSNREVAQLKSPKLLDAYIQEQLNANHYRTALGGYGEDRVIYRNNNVFDRPDQEARSIHLGIDIWDAAGTAIHSPLAGKIHSFANNATTGDYGPTIIVEHELENYTFYLLYGHLSKSSLENIFVGKEIKKGEQIATLGDFEENVHWPPHLHFQIIKNMQDMQGDYPGVAKPSEKDFYLDNCPDPNLILNLSVLNK</sequence>
<gene>
    <name evidence="2" type="ORF">JL102_06370</name>
</gene>
<dbReference type="InterPro" id="IPR016047">
    <property type="entry name" value="M23ase_b-sheet_dom"/>
</dbReference>
<dbReference type="GO" id="GO:0004222">
    <property type="term" value="F:metalloendopeptidase activity"/>
    <property type="evidence" value="ECO:0007669"/>
    <property type="project" value="TreeGrafter"/>
</dbReference>
<dbReference type="PANTHER" id="PTHR21666:SF270">
    <property type="entry name" value="MUREIN HYDROLASE ACTIVATOR ENVC"/>
    <property type="match status" value="1"/>
</dbReference>
<dbReference type="RefSeq" id="WP_202243429.1">
    <property type="nucleotide sequence ID" value="NZ_JAESIY010000003.1"/>
</dbReference>
<proteinExistence type="predicted"/>
<dbReference type="CDD" id="cd12797">
    <property type="entry name" value="M23_peptidase"/>
    <property type="match status" value="1"/>
</dbReference>
<dbReference type="Gene3D" id="2.70.70.10">
    <property type="entry name" value="Glucose Permease (Domain IIA)"/>
    <property type="match status" value="1"/>
</dbReference>
<evidence type="ECO:0000259" key="1">
    <source>
        <dbReference type="Pfam" id="PF01551"/>
    </source>
</evidence>
<accession>A0A937F4S3</accession>